<dbReference type="OrthoDB" id="185373at2759"/>
<reference evidence="3" key="1">
    <citation type="submission" date="2021-08" db="EMBL/GenBank/DDBJ databases">
        <title>WGS assembly of Ceratopteris richardii.</title>
        <authorList>
            <person name="Marchant D.B."/>
            <person name="Chen G."/>
            <person name="Jenkins J."/>
            <person name="Shu S."/>
            <person name="Leebens-Mack J."/>
            <person name="Grimwood J."/>
            <person name="Schmutz J."/>
            <person name="Soltis P."/>
            <person name="Soltis D."/>
            <person name="Chen Z.-H."/>
        </authorList>
    </citation>
    <scope>NUCLEOTIDE SEQUENCE</scope>
    <source>
        <strain evidence="3">Whitten #5841</strain>
        <tissue evidence="3">Leaf</tissue>
    </source>
</reference>
<accession>A0A8T2QVU3</accession>
<keyword evidence="1" id="KW-0677">Repeat</keyword>
<evidence type="ECO:0008006" key="5">
    <source>
        <dbReference type="Google" id="ProtNLM"/>
    </source>
</evidence>
<proteinExistence type="predicted"/>
<comment type="caution">
    <text evidence="3">The sequence shown here is derived from an EMBL/GenBank/DDBJ whole genome shotgun (WGS) entry which is preliminary data.</text>
</comment>
<dbReference type="InterPro" id="IPR011990">
    <property type="entry name" value="TPR-like_helical_dom_sf"/>
</dbReference>
<dbReference type="InterPro" id="IPR002885">
    <property type="entry name" value="PPR_rpt"/>
</dbReference>
<name>A0A8T2QVU3_CERRI</name>
<organism evidence="3 4">
    <name type="scientific">Ceratopteris richardii</name>
    <name type="common">Triangle waterfern</name>
    <dbReference type="NCBI Taxonomy" id="49495"/>
    <lineage>
        <taxon>Eukaryota</taxon>
        <taxon>Viridiplantae</taxon>
        <taxon>Streptophyta</taxon>
        <taxon>Embryophyta</taxon>
        <taxon>Tracheophyta</taxon>
        <taxon>Polypodiopsida</taxon>
        <taxon>Polypodiidae</taxon>
        <taxon>Polypodiales</taxon>
        <taxon>Pteridineae</taxon>
        <taxon>Pteridaceae</taxon>
        <taxon>Parkerioideae</taxon>
        <taxon>Ceratopteris</taxon>
    </lineage>
</organism>
<dbReference type="Gene3D" id="1.25.40.10">
    <property type="entry name" value="Tetratricopeptide repeat domain"/>
    <property type="match status" value="3"/>
</dbReference>
<evidence type="ECO:0000256" key="1">
    <source>
        <dbReference type="ARBA" id="ARBA00022737"/>
    </source>
</evidence>
<evidence type="ECO:0000313" key="4">
    <source>
        <dbReference type="Proteomes" id="UP000825935"/>
    </source>
</evidence>
<dbReference type="NCBIfam" id="TIGR00756">
    <property type="entry name" value="PPR"/>
    <property type="match status" value="2"/>
</dbReference>
<feature type="repeat" description="PPR" evidence="2">
    <location>
        <begin position="29"/>
        <end position="63"/>
    </location>
</feature>
<dbReference type="EMBL" id="CM035437">
    <property type="protein sequence ID" value="KAH7287740.1"/>
    <property type="molecule type" value="Genomic_DNA"/>
</dbReference>
<feature type="repeat" description="PPR" evidence="2">
    <location>
        <begin position="223"/>
        <end position="257"/>
    </location>
</feature>
<feature type="repeat" description="PPR" evidence="2">
    <location>
        <begin position="130"/>
        <end position="164"/>
    </location>
</feature>
<dbReference type="PROSITE" id="PS51375">
    <property type="entry name" value="PPR"/>
    <property type="match status" value="4"/>
</dbReference>
<dbReference type="PANTHER" id="PTHR24015">
    <property type="entry name" value="OS07G0578800 PROTEIN-RELATED"/>
    <property type="match status" value="1"/>
</dbReference>
<dbReference type="AlphaFoldDB" id="A0A8T2QVU3"/>
<dbReference type="GO" id="GO:0003723">
    <property type="term" value="F:RNA binding"/>
    <property type="evidence" value="ECO:0007669"/>
    <property type="project" value="InterPro"/>
</dbReference>
<sequence>MNLIIDEKHVEILIAGIAMEIFSRIQTRGVISWNAIIAGYADQGLDNEVLKCFECMQTSGVCLDEVTFVYILKACGSIKALEKGEELHDLIIREGMLENDSFVATALVNMYFDLGMLVEAQIVHGMSVRDEVSWNVSISGFIYHRLDDMTLQSYKQMLQEGFAPNVVTFLRVLKACAGEGTVHKGQELHSEIAQIGHLQNDVMIGVALIDIAMEIFSRIQTRGVISWNAIIAGYADQGLDNEVLKCFECMQTSGVCPDEVTFVYILKACGSIKALEKGEELHDLIIREGMLENDSFVATALVNMYFDLGMLVEAQIVHGMSVRDEVSWNVLISGFIYHRLDDMTLQSYKQMLQEGFAPNVVTFLRVLKACAGEGTVHKGQELHSEIARIGHLQNDVMIGAALIDMYAKCGDKGPAAD</sequence>
<protein>
    <recommendedName>
        <fullName evidence="5">Pentatricopeptide repeat-containing protein</fullName>
    </recommendedName>
</protein>
<gene>
    <name evidence="3" type="ORF">KP509_32G071400</name>
</gene>
<evidence type="ECO:0000256" key="2">
    <source>
        <dbReference type="PROSITE-ProRule" id="PRU00708"/>
    </source>
</evidence>
<feature type="repeat" description="PPR" evidence="2">
    <location>
        <begin position="324"/>
        <end position="358"/>
    </location>
</feature>
<evidence type="ECO:0000313" key="3">
    <source>
        <dbReference type="EMBL" id="KAH7287740.1"/>
    </source>
</evidence>
<dbReference type="GO" id="GO:0009451">
    <property type="term" value="P:RNA modification"/>
    <property type="evidence" value="ECO:0007669"/>
    <property type="project" value="InterPro"/>
</dbReference>
<dbReference type="OMA" id="IRACANM"/>
<dbReference type="Pfam" id="PF13041">
    <property type="entry name" value="PPR_2"/>
    <property type="match status" value="3"/>
</dbReference>
<dbReference type="Proteomes" id="UP000825935">
    <property type="component" value="Chromosome 32"/>
</dbReference>
<keyword evidence="4" id="KW-1185">Reference proteome</keyword>
<dbReference type="InterPro" id="IPR046960">
    <property type="entry name" value="PPR_At4g14850-like_plant"/>
</dbReference>